<evidence type="ECO:0000256" key="1">
    <source>
        <dbReference type="SAM" id="MobiDB-lite"/>
    </source>
</evidence>
<dbReference type="Proteomes" id="UP001370758">
    <property type="component" value="Unassembled WGS sequence"/>
</dbReference>
<evidence type="ECO:0000313" key="2">
    <source>
        <dbReference type="EMBL" id="KAK6497467.1"/>
    </source>
</evidence>
<accession>A0AAV9VWX2</accession>
<feature type="region of interest" description="Disordered" evidence="1">
    <location>
        <begin position="48"/>
        <end position="123"/>
    </location>
</feature>
<evidence type="ECO:0000313" key="3">
    <source>
        <dbReference type="Proteomes" id="UP001370758"/>
    </source>
</evidence>
<protein>
    <submittedName>
        <fullName evidence="2">Uncharacterized protein</fullName>
    </submittedName>
</protein>
<dbReference type="EMBL" id="JAVHJL010000009">
    <property type="protein sequence ID" value="KAK6497467.1"/>
    <property type="molecule type" value="Genomic_DNA"/>
</dbReference>
<keyword evidence="3" id="KW-1185">Reference proteome</keyword>
<dbReference type="AlphaFoldDB" id="A0AAV9VWX2"/>
<organism evidence="2 3">
    <name type="scientific">Arthrobotrys musiformis</name>
    <dbReference type="NCBI Taxonomy" id="47236"/>
    <lineage>
        <taxon>Eukaryota</taxon>
        <taxon>Fungi</taxon>
        <taxon>Dikarya</taxon>
        <taxon>Ascomycota</taxon>
        <taxon>Pezizomycotina</taxon>
        <taxon>Orbiliomycetes</taxon>
        <taxon>Orbiliales</taxon>
        <taxon>Orbiliaceae</taxon>
        <taxon>Arthrobotrys</taxon>
    </lineage>
</organism>
<reference evidence="2 3" key="1">
    <citation type="submission" date="2023-08" db="EMBL/GenBank/DDBJ databases">
        <authorList>
            <person name="Palmer J.M."/>
        </authorList>
    </citation>
    <scope>NUCLEOTIDE SEQUENCE [LARGE SCALE GENOMIC DNA]</scope>
    <source>
        <strain evidence="2 3">TWF481</strain>
    </source>
</reference>
<name>A0AAV9VWX2_9PEZI</name>
<sequence>MIGEEVGGRVVFRTLTLICRVYQDYQLYQDYQDYQVYLPLMMKLFRGGAEEDGGEDEGNGKGEGEGGPGGEGRRRRVGGKGRIPGFELKSPRLPDGVLELPHGDSEISGGEPLRDANDPTESG</sequence>
<proteinExistence type="predicted"/>
<gene>
    <name evidence="2" type="ORF">TWF481_011875</name>
</gene>
<comment type="caution">
    <text evidence="2">The sequence shown here is derived from an EMBL/GenBank/DDBJ whole genome shotgun (WGS) entry which is preliminary data.</text>
</comment>